<dbReference type="Proteomes" id="UP000298602">
    <property type="component" value="Chromosome"/>
</dbReference>
<dbReference type="GO" id="GO:0004180">
    <property type="term" value="F:carboxypeptidase activity"/>
    <property type="evidence" value="ECO:0007669"/>
    <property type="project" value="UniProtKB-KW"/>
</dbReference>
<dbReference type="AlphaFoldDB" id="A0A4P8L681"/>
<evidence type="ECO:0000313" key="2">
    <source>
        <dbReference type="Proteomes" id="UP000298602"/>
    </source>
</evidence>
<sequence>MGIILAVMAAVTGFSVPAWSHKVNVFAYVERGTVHVEGYFPDGKPAGNAAIQVLDSGGRRLLEGRTDAEGLFSFPLPKKDDLTIVIDASMGHRNQFLLKKQDLGD</sequence>
<keyword evidence="2" id="KW-1185">Reference proteome</keyword>
<accession>A0A4P8L681</accession>
<name>A0A4P8L681_9BACT</name>
<keyword evidence="1" id="KW-0378">Hydrolase</keyword>
<keyword evidence="1" id="KW-0121">Carboxypeptidase</keyword>
<dbReference type="EMBL" id="CP040098">
    <property type="protein sequence ID" value="QCQ23577.1"/>
    <property type="molecule type" value="Genomic_DNA"/>
</dbReference>
<proteinExistence type="predicted"/>
<protein>
    <submittedName>
        <fullName evidence="1">Carboxypeptidase regulatory-like domain-containing protein</fullName>
    </submittedName>
</protein>
<evidence type="ECO:0000313" key="1">
    <source>
        <dbReference type="EMBL" id="QCQ23577.1"/>
    </source>
</evidence>
<organism evidence="1 2">
    <name type="scientific">Desulfoglaeba alkanexedens ALDC</name>
    <dbReference type="NCBI Taxonomy" id="980445"/>
    <lineage>
        <taxon>Bacteria</taxon>
        <taxon>Pseudomonadati</taxon>
        <taxon>Thermodesulfobacteriota</taxon>
        <taxon>Syntrophobacteria</taxon>
        <taxon>Syntrophobacterales</taxon>
        <taxon>Syntrophobacteraceae</taxon>
        <taxon>Desulfoglaeba</taxon>
    </lineage>
</organism>
<reference evidence="1 2" key="1">
    <citation type="submission" date="2019-05" db="EMBL/GenBank/DDBJ databases">
        <title>The Complete Genome Sequence of the n-alkane-degrading Desulfoglaeba alkanexedens ALDC reveals multiple alkylsuccinate synthase gene clusters.</title>
        <authorList>
            <person name="Callaghan A.V."/>
            <person name="Davidova I.A."/>
            <person name="Duncan K.E."/>
            <person name="Morris B."/>
            <person name="McInerney M.J."/>
        </authorList>
    </citation>
    <scope>NUCLEOTIDE SEQUENCE [LARGE SCALE GENOMIC DNA]</scope>
    <source>
        <strain evidence="1 2">ALDC</strain>
    </source>
</reference>
<gene>
    <name evidence="1" type="ORF">FDQ92_13420</name>
</gene>
<dbReference type="KEGG" id="dax:FDQ92_13420"/>
<reference evidence="1 2" key="2">
    <citation type="submission" date="2019-05" db="EMBL/GenBank/DDBJ databases">
        <authorList>
            <person name="Suflita J.M."/>
            <person name="Marks C.R."/>
        </authorList>
    </citation>
    <scope>NUCLEOTIDE SEQUENCE [LARGE SCALE GENOMIC DNA]</scope>
    <source>
        <strain evidence="1 2">ALDC</strain>
    </source>
</reference>
<keyword evidence="1" id="KW-0645">Protease</keyword>
<dbReference type="OrthoDB" id="9795418at2"/>